<organism evidence="5 6">
    <name type="scientific">Tabrizicola piscis</name>
    <dbReference type="NCBI Taxonomy" id="2494374"/>
    <lineage>
        <taxon>Bacteria</taxon>
        <taxon>Pseudomonadati</taxon>
        <taxon>Pseudomonadota</taxon>
        <taxon>Alphaproteobacteria</taxon>
        <taxon>Rhodobacterales</taxon>
        <taxon>Paracoccaceae</taxon>
        <taxon>Tabrizicola</taxon>
    </lineage>
</organism>
<evidence type="ECO:0000256" key="2">
    <source>
        <dbReference type="ARBA" id="ARBA00023125"/>
    </source>
</evidence>
<dbReference type="SUPFAM" id="SSF53822">
    <property type="entry name" value="Periplasmic binding protein-like I"/>
    <property type="match status" value="1"/>
</dbReference>
<dbReference type="SUPFAM" id="SSF47413">
    <property type="entry name" value="lambda repressor-like DNA-binding domains"/>
    <property type="match status" value="1"/>
</dbReference>
<protein>
    <submittedName>
        <fullName evidence="5">LacI family DNA-binding transcriptional regulator</fullName>
    </submittedName>
</protein>
<keyword evidence="3" id="KW-0804">Transcription</keyword>
<gene>
    <name evidence="5" type="ORF">EI545_11115</name>
</gene>
<name>A0A3S8U6S4_9RHOB</name>
<dbReference type="OrthoDB" id="9805774at2"/>
<dbReference type="CDD" id="cd01392">
    <property type="entry name" value="HTH_LacI"/>
    <property type="match status" value="1"/>
</dbReference>
<sequence length="344" mass="37046">MRKATITDIAALAKVSTATVDRVLNGRPGVSAANRQRVNSAAKSLGYLPSEDKVTLPSRPAHLEFFIPLGRSEFMHNLAATIRDFAADLPLVASCTIHPIDGLMPENLVRALEKTALRTNGVGLITVDHPITRNAIRQLAESGVRVITIASDVLSSPRAAYVGVDNRVAGRTAGLVMGRMAGIRAGGSPAPLALFLGTRAYHGHEERENGFRAVITEQFPHLHLLPAIKTDEDSVTAQAATARLLRTHPDIVGIYCVGAGRSGIARALADHGSTRPFVIFHDLTNVTRRLLAEDRIDVVIDQNARLTGEQAVIQLLGSIASTAPFLTLKYIEPRIILRENIPVK</sequence>
<dbReference type="GO" id="GO:0000976">
    <property type="term" value="F:transcription cis-regulatory region binding"/>
    <property type="evidence" value="ECO:0007669"/>
    <property type="project" value="TreeGrafter"/>
</dbReference>
<dbReference type="PANTHER" id="PTHR30146">
    <property type="entry name" value="LACI-RELATED TRANSCRIPTIONAL REPRESSOR"/>
    <property type="match status" value="1"/>
</dbReference>
<dbReference type="EMBL" id="CP034328">
    <property type="protein sequence ID" value="AZL59346.1"/>
    <property type="molecule type" value="Genomic_DNA"/>
</dbReference>
<dbReference type="KEGG" id="taw:EI545_11115"/>
<proteinExistence type="predicted"/>
<accession>A0A3S8U6S4</accession>
<dbReference type="SMART" id="SM00354">
    <property type="entry name" value="HTH_LACI"/>
    <property type="match status" value="1"/>
</dbReference>
<dbReference type="CDD" id="cd06307">
    <property type="entry name" value="PBP1_sugar_binding"/>
    <property type="match status" value="1"/>
</dbReference>
<dbReference type="PANTHER" id="PTHR30146:SF152">
    <property type="entry name" value="TRANSCRIPTIONAL REGULATORY PROTEIN"/>
    <property type="match status" value="1"/>
</dbReference>
<evidence type="ECO:0000313" key="6">
    <source>
        <dbReference type="Proteomes" id="UP000282002"/>
    </source>
</evidence>
<keyword evidence="6" id="KW-1185">Reference proteome</keyword>
<dbReference type="InterPro" id="IPR010982">
    <property type="entry name" value="Lambda_DNA-bd_dom_sf"/>
</dbReference>
<dbReference type="Gene3D" id="1.10.260.40">
    <property type="entry name" value="lambda repressor-like DNA-binding domains"/>
    <property type="match status" value="1"/>
</dbReference>
<dbReference type="InterPro" id="IPR000843">
    <property type="entry name" value="HTH_LacI"/>
</dbReference>
<dbReference type="Pfam" id="PF13407">
    <property type="entry name" value="Peripla_BP_4"/>
    <property type="match status" value="1"/>
</dbReference>
<evidence type="ECO:0000256" key="3">
    <source>
        <dbReference type="ARBA" id="ARBA00023163"/>
    </source>
</evidence>
<dbReference type="PROSITE" id="PS00356">
    <property type="entry name" value="HTH_LACI_1"/>
    <property type="match status" value="1"/>
</dbReference>
<feature type="domain" description="HTH lacI-type" evidence="4">
    <location>
        <begin position="4"/>
        <end position="58"/>
    </location>
</feature>
<keyword evidence="1" id="KW-0805">Transcription regulation</keyword>
<dbReference type="AlphaFoldDB" id="A0A3S8U6S4"/>
<dbReference type="PROSITE" id="PS50932">
    <property type="entry name" value="HTH_LACI_2"/>
    <property type="match status" value="1"/>
</dbReference>
<dbReference type="Pfam" id="PF00356">
    <property type="entry name" value="LacI"/>
    <property type="match status" value="1"/>
</dbReference>
<evidence type="ECO:0000259" key="4">
    <source>
        <dbReference type="PROSITE" id="PS50932"/>
    </source>
</evidence>
<reference evidence="5 6" key="1">
    <citation type="submission" date="2018-12" db="EMBL/GenBank/DDBJ databases">
        <title>Complete genome sequencing of Tabrizicola sp. K13M18.</title>
        <authorList>
            <person name="Bae J.-W."/>
        </authorList>
    </citation>
    <scope>NUCLEOTIDE SEQUENCE [LARGE SCALE GENOMIC DNA]</scope>
    <source>
        <strain evidence="5 6">K13M18</strain>
    </source>
</reference>
<dbReference type="GO" id="GO:0003700">
    <property type="term" value="F:DNA-binding transcription factor activity"/>
    <property type="evidence" value="ECO:0007669"/>
    <property type="project" value="TreeGrafter"/>
</dbReference>
<dbReference type="InterPro" id="IPR025997">
    <property type="entry name" value="SBP_2_dom"/>
</dbReference>
<dbReference type="Gene3D" id="3.40.50.2300">
    <property type="match status" value="2"/>
</dbReference>
<dbReference type="Proteomes" id="UP000282002">
    <property type="component" value="Chromosome"/>
</dbReference>
<evidence type="ECO:0000256" key="1">
    <source>
        <dbReference type="ARBA" id="ARBA00023015"/>
    </source>
</evidence>
<dbReference type="InterPro" id="IPR028082">
    <property type="entry name" value="Peripla_BP_I"/>
</dbReference>
<evidence type="ECO:0000313" key="5">
    <source>
        <dbReference type="EMBL" id="AZL59346.1"/>
    </source>
</evidence>
<keyword evidence="2 5" id="KW-0238">DNA-binding</keyword>
<dbReference type="RefSeq" id="WP_125325541.1">
    <property type="nucleotide sequence ID" value="NZ_CP034328.1"/>
</dbReference>